<organism evidence="1 2">
    <name type="scientific">Armatimonas rosea</name>
    <dbReference type="NCBI Taxonomy" id="685828"/>
    <lineage>
        <taxon>Bacteria</taxon>
        <taxon>Bacillati</taxon>
        <taxon>Armatimonadota</taxon>
        <taxon>Armatimonadia</taxon>
        <taxon>Armatimonadales</taxon>
        <taxon>Armatimonadaceae</taxon>
        <taxon>Armatimonas</taxon>
    </lineage>
</organism>
<proteinExistence type="predicted"/>
<evidence type="ECO:0000313" key="2">
    <source>
        <dbReference type="Proteomes" id="UP000520814"/>
    </source>
</evidence>
<accession>A0A7W9W5S7</accession>
<sequence>MQKPQPKDVKKPTLSRANLAKTAQFTITTVMAPKSGPKDTQVFQVAVSGPKARLDYKDKALGEVCYMVNEKGTFFYLPVNKAAQKMNLKIEDGLKTVFSQASEVLAGAQKTGKATVAGIACDIYTNPRTGSVVYLGTTPGFTVPVKLEIKNAGGMQTMQASNIKLNGNIPAALFALPAGTQIIEGQGGASGLPGSR</sequence>
<dbReference type="AlphaFoldDB" id="A0A7W9W5S7"/>
<reference evidence="1 2" key="1">
    <citation type="submission" date="2020-08" db="EMBL/GenBank/DDBJ databases">
        <title>Genomic Encyclopedia of Type Strains, Phase IV (KMG-IV): sequencing the most valuable type-strain genomes for metagenomic binning, comparative biology and taxonomic classification.</title>
        <authorList>
            <person name="Goeker M."/>
        </authorList>
    </citation>
    <scope>NUCLEOTIDE SEQUENCE [LARGE SCALE GENOMIC DNA]</scope>
    <source>
        <strain evidence="1 2">DSM 23562</strain>
    </source>
</reference>
<dbReference type="Proteomes" id="UP000520814">
    <property type="component" value="Unassembled WGS sequence"/>
</dbReference>
<dbReference type="Gene3D" id="2.50.20.10">
    <property type="entry name" value="Lipoprotein localisation LolA/LolB/LppX"/>
    <property type="match status" value="1"/>
</dbReference>
<evidence type="ECO:0000313" key="1">
    <source>
        <dbReference type="EMBL" id="MBB6049230.1"/>
    </source>
</evidence>
<keyword evidence="2" id="KW-1185">Reference proteome</keyword>
<protein>
    <submittedName>
        <fullName evidence="1">Outer membrane lipoprotein-sorting protein</fullName>
    </submittedName>
</protein>
<keyword evidence="1" id="KW-0449">Lipoprotein</keyword>
<gene>
    <name evidence="1" type="ORF">HNQ39_000992</name>
</gene>
<dbReference type="RefSeq" id="WP_184192844.1">
    <property type="nucleotide sequence ID" value="NZ_JACHGW010000001.1"/>
</dbReference>
<name>A0A7W9W5S7_ARMRO</name>
<comment type="caution">
    <text evidence="1">The sequence shown here is derived from an EMBL/GenBank/DDBJ whole genome shotgun (WGS) entry which is preliminary data.</text>
</comment>
<dbReference type="EMBL" id="JACHGW010000001">
    <property type="protein sequence ID" value="MBB6049230.1"/>
    <property type="molecule type" value="Genomic_DNA"/>
</dbReference>